<dbReference type="Proteomes" id="UP000515307">
    <property type="component" value="Chromosome"/>
</dbReference>
<name>A0A7G7BDX6_9ACTN</name>
<reference evidence="2" key="1">
    <citation type="submission" date="2019-10" db="EMBL/GenBank/DDBJ databases">
        <title>Antimicrobial potential of Antarctic Bacteria.</title>
        <authorList>
            <person name="Benaud N."/>
            <person name="Edwards R.J."/>
            <person name="Ferrari B.C."/>
        </authorList>
    </citation>
    <scope>NUCLEOTIDE SEQUENCE [LARGE SCALE GENOMIC DNA]</scope>
    <source>
        <strain evidence="2">NBSH44</strain>
    </source>
</reference>
<dbReference type="RefSeq" id="WP_185297108.1">
    <property type="nucleotide sequence ID" value="NZ_CP045702.1"/>
</dbReference>
<proteinExistence type="predicted"/>
<organism evidence="1 2">
    <name type="scientific">Streptomyces finlayi</name>
    <dbReference type="NCBI Taxonomy" id="67296"/>
    <lineage>
        <taxon>Bacteria</taxon>
        <taxon>Bacillati</taxon>
        <taxon>Actinomycetota</taxon>
        <taxon>Actinomycetes</taxon>
        <taxon>Kitasatosporales</taxon>
        <taxon>Streptomycetaceae</taxon>
        <taxon>Streptomyces</taxon>
    </lineage>
</organism>
<dbReference type="KEGG" id="sfiy:F0344_01975"/>
<protein>
    <submittedName>
        <fullName evidence="1">Uncharacterized protein</fullName>
    </submittedName>
</protein>
<evidence type="ECO:0000313" key="2">
    <source>
        <dbReference type="Proteomes" id="UP000515307"/>
    </source>
</evidence>
<gene>
    <name evidence="1" type="ORF">F0344_01975</name>
</gene>
<evidence type="ECO:0000313" key="1">
    <source>
        <dbReference type="EMBL" id="QNE73541.1"/>
    </source>
</evidence>
<dbReference type="EMBL" id="CP045702">
    <property type="protein sequence ID" value="QNE73541.1"/>
    <property type="molecule type" value="Genomic_DNA"/>
</dbReference>
<keyword evidence="2" id="KW-1185">Reference proteome</keyword>
<accession>A0A7G7BDX6</accession>
<dbReference type="AlphaFoldDB" id="A0A7G7BDX6"/>
<sequence>MENAAAALALEGMQVAGRIPEIHTDFTVVRSDDIGRVKTSMSVLQIAGNWLPVPTVVPVAGGVLLSQRRRTALVAGALAVAATTGRLGIGLHVFRAIYLDALPAGGAPGAAGAVYDALTHLLRTKG</sequence>